<gene>
    <name evidence="3" type="ORF">SEMRO_703_G190090.1</name>
</gene>
<reference evidence="3" key="1">
    <citation type="submission" date="2020-06" db="EMBL/GenBank/DDBJ databases">
        <authorList>
            <consortium name="Plant Systems Biology data submission"/>
        </authorList>
    </citation>
    <scope>NUCLEOTIDE SEQUENCE</scope>
    <source>
        <strain evidence="3">D6</strain>
    </source>
</reference>
<sequence>MDPKVKQLTDMAKEVKEKAHSSIGEDKFRALPPDFVPTEFSVICARGKRAYESKGNTWFRSLVAQYAHRYATASTKMEKSVVVTTIVDTVRKASPVGSFIRKVKGQWQEVSEGVARERVGQKLRDTIDADYRSSTHSKRRRRVCVAFGKREKSSSNNSSSESSNDTKPSAQSEGVIGKSDQHVEHSRLGFLDVAREARGILEPADVNMSAACDMPGLAGVSDALSNQLQQEAFGLADGFPEAQGVSSAGRNDCLTNAVRMFEQHPLIPQRTMETDVSNLQTTNSFAGNFQADQGRSVGPIIQDPFLPRMNNFAVGAQQFLSNSATGNADMGRSVGQMNQDPFLSGINNFHPVDNYRGLLNRNISVIGDEAADNADTNETLEDVFNFEEV</sequence>
<dbReference type="EMBL" id="CAICTM010000702">
    <property type="protein sequence ID" value="CAB9515267.1"/>
    <property type="molecule type" value="Genomic_DNA"/>
</dbReference>
<protein>
    <submittedName>
        <fullName evidence="3">Nitrilase family, member 2</fullName>
    </submittedName>
</protein>
<name>A0A9N8E670_9STRA</name>
<keyword evidence="4" id="KW-1185">Reference proteome</keyword>
<proteinExistence type="predicted"/>
<dbReference type="AlphaFoldDB" id="A0A9N8E670"/>
<evidence type="ECO:0000256" key="1">
    <source>
        <dbReference type="SAM" id="MobiDB-lite"/>
    </source>
</evidence>
<accession>A0A9N8E670</accession>
<comment type="caution">
    <text evidence="3">The sequence shown here is derived from an EMBL/GenBank/DDBJ whole genome shotgun (WGS) entry which is preliminary data.</text>
</comment>
<dbReference type="Pfam" id="PF20710">
    <property type="entry name" value="DUF6824"/>
    <property type="match status" value="1"/>
</dbReference>
<feature type="compositionally biased region" description="Low complexity" evidence="1">
    <location>
        <begin position="154"/>
        <end position="163"/>
    </location>
</feature>
<organism evidence="3 4">
    <name type="scientific">Seminavis robusta</name>
    <dbReference type="NCBI Taxonomy" id="568900"/>
    <lineage>
        <taxon>Eukaryota</taxon>
        <taxon>Sar</taxon>
        <taxon>Stramenopiles</taxon>
        <taxon>Ochrophyta</taxon>
        <taxon>Bacillariophyta</taxon>
        <taxon>Bacillariophyceae</taxon>
        <taxon>Bacillariophycidae</taxon>
        <taxon>Naviculales</taxon>
        <taxon>Naviculaceae</taxon>
        <taxon>Seminavis</taxon>
    </lineage>
</organism>
<dbReference type="InterPro" id="IPR049227">
    <property type="entry name" value="DUF6824"/>
</dbReference>
<feature type="domain" description="DUF6824" evidence="2">
    <location>
        <begin position="42"/>
        <end position="125"/>
    </location>
</feature>
<dbReference type="Proteomes" id="UP001153069">
    <property type="component" value="Unassembled WGS sequence"/>
</dbReference>
<evidence type="ECO:0000313" key="3">
    <source>
        <dbReference type="EMBL" id="CAB9515267.1"/>
    </source>
</evidence>
<feature type="region of interest" description="Disordered" evidence="1">
    <location>
        <begin position="141"/>
        <end position="181"/>
    </location>
</feature>
<evidence type="ECO:0000259" key="2">
    <source>
        <dbReference type="Pfam" id="PF20710"/>
    </source>
</evidence>
<evidence type="ECO:0000313" key="4">
    <source>
        <dbReference type="Proteomes" id="UP001153069"/>
    </source>
</evidence>